<sequence length="674" mass="71969">MTIQLLARTGGALLLLVASTVFGPTASPARAALVQAETETGHTLNFRNADIQAFIDDVSIVTGYTFIVDPEVRGTVTITSQSALSEAEVFQVFLSTLRTHGFAAVRTAPGVFQIVPEQEGARTGAPSRGERGDDVFLTSVVRLGNIGAREAIRSVGPLVSPSGAVNASDTGNLVVIVDYSSNVDAIEDVLRAMDRDTSVVEMVALENVSAEEMSRILERMRASTIAGEDSSRYGVTIAAVPASNSILLRGDADEVAEMISLARRVDAVSRSSQTFRVIYLNHADGAQLLPILEQFAQLIDPGQGGDSSDPRTSIAFHRATNAIIVNGDPDTLRELDLVIGRLDIRRPQVMIEAIIVEISDTAARELGVQYLVAGDGDDAVPFSYSRFGGNNVDLLALTGALAEVDEDDEGATGSISLRQVAIASLLGSRGGVLGVGGQSDDGTLFGLILNALETDTDSNVLSKPSVTVLDNEEASILVGQQIPITTGEALGSNNTNPFRTIERQEVGVQLDVTPQINEGDTIRLTIRQEVSSIAGPVSASFQELITNQREIQTTVLADDGEIIVLGGLIENDQQFSDDSVPVLGDIPGVGRLFRNESQSEQRRNLMVFIRPQIIRSAEDMREVTRQNYTSMTAAQRAATRGRSSSLEDIVDMMMDGEAPFDRALPDRADEAADE</sequence>
<dbReference type="GO" id="GO:0015628">
    <property type="term" value="P:protein secretion by the type II secretion system"/>
    <property type="evidence" value="ECO:0007669"/>
    <property type="project" value="InterPro"/>
</dbReference>
<dbReference type="PRINTS" id="PR00811">
    <property type="entry name" value="BCTERIALGSPD"/>
</dbReference>
<dbReference type="Gene3D" id="3.30.1370.120">
    <property type="match status" value="3"/>
</dbReference>
<organism evidence="15 16">
    <name type="scientific">Marinicauda salina</name>
    <dbReference type="NCBI Taxonomy" id="2135793"/>
    <lineage>
        <taxon>Bacteria</taxon>
        <taxon>Pseudomonadati</taxon>
        <taxon>Pseudomonadota</taxon>
        <taxon>Alphaproteobacteria</taxon>
        <taxon>Maricaulales</taxon>
        <taxon>Maricaulaceae</taxon>
        <taxon>Marinicauda</taxon>
    </lineage>
</organism>
<name>A0A2U2BSZ9_9PROT</name>
<dbReference type="GO" id="GO:0009279">
    <property type="term" value="C:cell outer membrane"/>
    <property type="evidence" value="ECO:0007669"/>
    <property type="project" value="UniProtKB-SubCell"/>
</dbReference>
<evidence type="ECO:0000256" key="6">
    <source>
        <dbReference type="ARBA" id="ARBA00022729"/>
    </source>
</evidence>
<dbReference type="InterPro" id="IPR038591">
    <property type="entry name" value="NolW-like_sf"/>
</dbReference>
<dbReference type="InterPro" id="IPR050810">
    <property type="entry name" value="Bact_Secretion_Sys_Channel"/>
</dbReference>
<dbReference type="InterPro" id="IPR049371">
    <property type="entry name" value="GspD-like_N0"/>
</dbReference>
<evidence type="ECO:0000256" key="11">
    <source>
        <dbReference type="SAM" id="SignalP"/>
    </source>
</evidence>
<keyword evidence="6 11" id="KW-0732">Signal</keyword>
<dbReference type="InterPro" id="IPR005644">
    <property type="entry name" value="NolW-like"/>
</dbReference>
<dbReference type="GO" id="GO:0015627">
    <property type="term" value="C:type II protein secretion system complex"/>
    <property type="evidence" value="ECO:0007669"/>
    <property type="project" value="InterPro"/>
</dbReference>
<keyword evidence="3 10" id="KW-0813">Transport</keyword>
<feature type="signal peptide" evidence="11">
    <location>
        <begin position="1"/>
        <end position="31"/>
    </location>
</feature>
<feature type="domain" description="GspD-like N0" evidence="14">
    <location>
        <begin position="44"/>
        <end position="114"/>
    </location>
</feature>
<keyword evidence="9" id="KW-0998">Cell outer membrane</keyword>
<feature type="domain" description="Type II/III secretion system secretin-like" evidence="12">
    <location>
        <begin position="451"/>
        <end position="615"/>
    </location>
</feature>
<dbReference type="OrthoDB" id="9775455at2"/>
<dbReference type="Proteomes" id="UP000245168">
    <property type="component" value="Unassembled WGS sequence"/>
</dbReference>
<evidence type="ECO:0000259" key="14">
    <source>
        <dbReference type="Pfam" id="PF21305"/>
    </source>
</evidence>
<evidence type="ECO:0000259" key="13">
    <source>
        <dbReference type="Pfam" id="PF03958"/>
    </source>
</evidence>
<evidence type="ECO:0000259" key="12">
    <source>
        <dbReference type="Pfam" id="PF00263"/>
    </source>
</evidence>
<comment type="subcellular location">
    <subcellularLocation>
        <location evidence="1 10">Cell outer membrane</location>
    </subcellularLocation>
</comment>
<feature type="domain" description="NolW-like" evidence="13">
    <location>
        <begin position="276"/>
        <end position="348"/>
    </location>
</feature>
<dbReference type="AlphaFoldDB" id="A0A2U2BSZ9"/>
<feature type="domain" description="NolW-like" evidence="13">
    <location>
        <begin position="200"/>
        <end position="267"/>
    </location>
</feature>
<evidence type="ECO:0000256" key="3">
    <source>
        <dbReference type="ARBA" id="ARBA00022448"/>
    </source>
</evidence>
<dbReference type="PANTHER" id="PTHR30332">
    <property type="entry name" value="PROBABLE GENERAL SECRETION PATHWAY PROTEIN D"/>
    <property type="match status" value="1"/>
</dbReference>
<accession>A0A2U2BSZ9</accession>
<dbReference type="Pfam" id="PF21305">
    <property type="entry name" value="type_II_gspD_N0"/>
    <property type="match status" value="1"/>
</dbReference>
<dbReference type="InterPro" id="IPR013356">
    <property type="entry name" value="T2SS_GspD"/>
</dbReference>
<proteinExistence type="inferred from homology"/>
<keyword evidence="4" id="KW-1134">Transmembrane beta strand</keyword>
<evidence type="ECO:0000313" key="15">
    <source>
        <dbReference type="EMBL" id="PWE17118.1"/>
    </source>
</evidence>
<keyword evidence="7" id="KW-0653">Protein transport</keyword>
<dbReference type="Pfam" id="PF03958">
    <property type="entry name" value="Secretin_N"/>
    <property type="match status" value="2"/>
</dbReference>
<comment type="caution">
    <text evidence="15">The sequence shown here is derived from an EMBL/GenBank/DDBJ whole genome shotgun (WGS) entry which is preliminary data.</text>
</comment>
<evidence type="ECO:0000256" key="10">
    <source>
        <dbReference type="RuleBase" id="RU004004"/>
    </source>
</evidence>
<dbReference type="PANTHER" id="PTHR30332:SF24">
    <property type="entry name" value="SECRETIN GSPD-RELATED"/>
    <property type="match status" value="1"/>
</dbReference>
<evidence type="ECO:0000256" key="2">
    <source>
        <dbReference type="ARBA" id="ARBA00006980"/>
    </source>
</evidence>
<dbReference type="InterPro" id="IPR001775">
    <property type="entry name" value="GspD/PilQ"/>
</dbReference>
<evidence type="ECO:0000256" key="7">
    <source>
        <dbReference type="ARBA" id="ARBA00022927"/>
    </source>
</evidence>
<evidence type="ECO:0000256" key="1">
    <source>
        <dbReference type="ARBA" id="ARBA00004442"/>
    </source>
</evidence>
<protein>
    <submittedName>
        <fullName evidence="15">Type II secretion system protein GspD</fullName>
    </submittedName>
</protein>
<keyword evidence="8" id="KW-0472">Membrane</keyword>
<evidence type="ECO:0000256" key="8">
    <source>
        <dbReference type="ARBA" id="ARBA00023136"/>
    </source>
</evidence>
<evidence type="ECO:0000313" key="16">
    <source>
        <dbReference type="Proteomes" id="UP000245168"/>
    </source>
</evidence>
<dbReference type="EMBL" id="QEXV01000004">
    <property type="protein sequence ID" value="PWE17118.1"/>
    <property type="molecule type" value="Genomic_DNA"/>
</dbReference>
<dbReference type="NCBIfam" id="TIGR02517">
    <property type="entry name" value="type_II_gspD"/>
    <property type="match status" value="1"/>
</dbReference>
<dbReference type="InterPro" id="IPR004846">
    <property type="entry name" value="T2SS/T3SS_dom"/>
</dbReference>
<dbReference type="Pfam" id="PF00263">
    <property type="entry name" value="Secretin"/>
    <property type="match status" value="1"/>
</dbReference>
<evidence type="ECO:0000256" key="4">
    <source>
        <dbReference type="ARBA" id="ARBA00022452"/>
    </source>
</evidence>
<reference evidence="16" key="1">
    <citation type="submission" date="2018-05" db="EMBL/GenBank/DDBJ databases">
        <authorList>
            <person name="Liu B.-T."/>
        </authorList>
    </citation>
    <scope>NUCLEOTIDE SEQUENCE [LARGE SCALE GENOMIC DNA]</scope>
    <source>
        <strain evidence="16">WD6-1</strain>
    </source>
</reference>
<keyword evidence="16" id="KW-1185">Reference proteome</keyword>
<gene>
    <name evidence="15" type="primary">gspD</name>
    <name evidence="15" type="ORF">DDZ18_10490</name>
</gene>
<feature type="chain" id="PRO_5015576400" evidence="11">
    <location>
        <begin position="32"/>
        <end position="674"/>
    </location>
</feature>
<evidence type="ECO:0000256" key="5">
    <source>
        <dbReference type="ARBA" id="ARBA00022692"/>
    </source>
</evidence>
<keyword evidence="5" id="KW-0812">Transmembrane</keyword>
<evidence type="ECO:0000256" key="9">
    <source>
        <dbReference type="ARBA" id="ARBA00023237"/>
    </source>
</evidence>
<dbReference type="RefSeq" id="WP_109253342.1">
    <property type="nucleotide sequence ID" value="NZ_QEXV01000004.1"/>
</dbReference>
<comment type="similarity">
    <text evidence="2">Belongs to the bacterial secretin family. GSP D subfamily.</text>
</comment>